<evidence type="ECO:0000313" key="1">
    <source>
        <dbReference type="EMBL" id="MBB6071761.1"/>
    </source>
</evidence>
<reference evidence="1 2" key="1">
    <citation type="submission" date="2020-08" db="EMBL/GenBank/DDBJ databases">
        <title>Genomic Encyclopedia of Type Strains, Phase IV (KMG-IV): sequencing the most valuable type-strain genomes for metagenomic binning, comparative biology and taxonomic classification.</title>
        <authorList>
            <person name="Goeker M."/>
        </authorList>
    </citation>
    <scope>NUCLEOTIDE SEQUENCE [LARGE SCALE GENOMIC DNA]</scope>
    <source>
        <strain evidence="1 2">DSM 29007</strain>
    </source>
</reference>
<dbReference type="RefSeq" id="WP_183685716.1">
    <property type="nucleotide sequence ID" value="NZ_JACHIA010000010.1"/>
</dbReference>
<name>A0A841H109_9BACT</name>
<dbReference type="Proteomes" id="UP000582837">
    <property type="component" value="Unassembled WGS sequence"/>
</dbReference>
<organism evidence="1 2">
    <name type="scientific">Longimicrobium terrae</name>
    <dbReference type="NCBI Taxonomy" id="1639882"/>
    <lineage>
        <taxon>Bacteria</taxon>
        <taxon>Pseudomonadati</taxon>
        <taxon>Gemmatimonadota</taxon>
        <taxon>Longimicrobiia</taxon>
        <taxon>Longimicrobiales</taxon>
        <taxon>Longimicrobiaceae</taxon>
        <taxon>Longimicrobium</taxon>
    </lineage>
</organism>
<dbReference type="AlphaFoldDB" id="A0A841H109"/>
<comment type="caution">
    <text evidence="1">The sequence shown here is derived from an EMBL/GenBank/DDBJ whole genome shotgun (WGS) entry which is preliminary data.</text>
</comment>
<gene>
    <name evidence="1" type="ORF">HNQ61_003400</name>
</gene>
<evidence type="ECO:0000313" key="2">
    <source>
        <dbReference type="Proteomes" id="UP000582837"/>
    </source>
</evidence>
<proteinExistence type="predicted"/>
<sequence length="131" mass="15083">MDVRLDSGPGSAFNHSRQRPCMYLTQLSSADQDVAFRCLRAIYEGPFLDEFDFQTRTGVERGRLPALLERWPAADDMDDEGDDALLISNAMNEIANGVRLTDEEWRRWFGDLPREAVGASLMRWRELRDRS</sequence>
<protein>
    <submittedName>
        <fullName evidence="1">Uncharacterized protein</fullName>
    </submittedName>
</protein>
<keyword evidence="2" id="KW-1185">Reference proteome</keyword>
<dbReference type="EMBL" id="JACHIA010000010">
    <property type="protein sequence ID" value="MBB6071761.1"/>
    <property type="molecule type" value="Genomic_DNA"/>
</dbReference>
<accession>A0A841H109</accession>